<evidence type="ECO:0000313" key="7">
    <source>
        <dbReference type="EMBL" id="CAB4551685.1"/>
    </source>
</evidence>
<comment type="similarity">
    <text evidence="1">Belongs to the Fmt family.</text>
</comment>
<dbReference type="InterPro" id="IPR041711">
    <property type="entry name" value="Met-tRNA-FMT_N"/>
</dbReference>
<dbReference type="InterPro" id="IPR005793">
    <property type="entry name" value="Formyl_trans_C"/>
</dbReference>
<dbReference type="Gene3D" id="3.40.50.12230">
    <property type="match status" value="1"/>
</dbReference>
<accession>A0A6J6CKN7</accession>
<dbReference type="PANTHER" id="PTHR11138:SF5">
    <property type="entry name" value="METHIONYL-TRNA FORMYLTRANSFERASE, MITOCHONDRIAL"/>
    <property type="match status" value="1"/>
</dbReference>
<evidence type="ECO:0000256" key="4">
    <source>
        <dbReference type="ARBA" id="ARBA00022917"/>
    </source>
</evidence>
<dbReference type="InterPro" id="IPR005794">
    <property type="entry name" value="Fmt"/>
</dbReference>
<organism evidence="7">
    <name type="scientific">freshwater metagenome</name>
    <dbReference type="NCBI Taxonomy" id="449393"/>
    <lineage>
        <taxon>unclassified sequences</taxon>
        <taxon>metagenomes</taxon>
        <taxon>ecological metagenomes</taxon>
    </lineage>
</organism>
<gene>
    <name evidence="7" type="ORF">UFOPK1581_00218</name>
</gene>
<dbReference type="InterPro" id="IPR036477">
    <property type="entry name" value="Formyl_transf_N_sf"/>
</dbReference>
<evidence type="ECO:0000256" key="1">
    <source>
        <dbReference type="ARBA" id="ARBA00010699"/>
    </source>
</evidence>
<evidence type="ECO:0000259" key="6">
    <source>
        <dbReference type="Pfam" id="PF02911"/>
    </source>
</evidence>
<reference evidence="7" key="1">
    <citation type="submission" date="2020-05" db="EMBL/GenBank/DDBJ databases">
        <authorList>
            <person name="Chiriac C."/>
            <person name="Salcher M."/>
            <person name="Ghai R."/>
            <person name="Kavagutti S V."/>
        </authorList>
    </citation>
    <scope>NUCLEOTIDE SEQUENCE</scope>
</reference>
<name>A0A6J6CKN7_9ZZZZ</name>
<dbReference type="Pfam" id="PF02911">
    <property type="entry name" value="Formyl_trans_C"/>
    <property type="match status" value="1"/>
</dbReference>
<proteinExistence type="inferred from homology"/>
<evidence type="ECO:0000256" key="2">
    <source>
        <dbReference type="ARBA" id="ARBA00012261"/>
    </source>
</evidence>
<protein>
    <recommendedName>
        <fullName evidence="2">methionyl-tRNA formyltransferase</fullName>
        <ecNumber evidence="2">2.1.2.9</ecNumber>
    </recommendedName>
</protein>
<sequence length="309" mass="33108">MNAGLRVVFAGTPANAAETLSFLHSNGVSILGVVTRKDVSIGRQRMLTPSPVAVVASKLGLPVYKSNSIDDAAISWIRALGPDVGVVVAYGSIFTKKALEVPRLGWVNVHYSLLPDLPGPAPVQHCLLQGRKGTGVTVFRLDEGIDTGPIIEQSQVPIFESDNAGSLLSRLTDEGSELLSRILHDGEVAITRAVGQEGKEGVYAGKPTRSMSQLDFQQDASEQINKVRAMNPEPMAWFDFNGSPIRVLRARLTNCPVESAGTARLVDKDLVVGCNGGSMILDTIQPAGKKEMLGADWFRGLHVDELKLS</sequence>
<dbReference type="CDD" id="cd08704">
    <property type="entry name" value="Met_tRNA_FMT_C"/>
    <property type="match status" value="1"/>
</dbReference>
<dbReference type="SUPFAM" id="SSF50486">
    <property type="entry name" value="FMT C-terminal domain-like"/>
    <property type="match status" value="1"/>
</dbReference>
<dbReference type="SUPFAM" id="SSF53328">
    <property type="entry name" value="Formyltransferase"/>
    <property type="match status" value="1"/>
</dbReference>
<dbReference type="InterPro" id="IPR011034">
    <property type="entry name" value="Formyl_transferase-like_C_sf"/>
</dbReference>
<dbReference type="NCBIfam" id="TIGR00460">
    <property type="entry name" value="fmt"/>
    <property type="match status" value="1"/>
</dbReference>
<evidence type="ECO:0000256" key="3">
    <source>
        <dbReference type="ARBA" id="ARBA00022679"/>
    </source>
</evidence>
<dbReference type="EC" id="2.1.2.9" evidence="2"/>
<dbReference type="PANTHER" id="PTHR11138">
    <property type="entry name" value="METHIONYL-TRNA FORMYLTRANSFERASE"/>
    <property type="match status" value="1"/>
</dbReference>
<dbReference type="GO" id="GO:0005829">
    <property type="term" value="C:cytosol"/>
    <property type="evidence" value="ECO:0007669"/>
    <property type="project" value="TreeGrafter"/>
</dbReference>
<dbReference type="CDD" id="cd08646">
    <property type="entry name" value="FMT_core_Met-tRNA-FMT_N"/>
    <property type="match status" value="1"/>
</dbReference>
<dbReference type="Pfam" id="PF00551">
    <property type="entry name" value="Formyl_trans_N"/>
    <property type="match status" value="1"/>
</dbReference>
<dbReference type="AlphaFoldDB" id="A0A6J6CKN7"/>
<evidence type="ECO:0000259" key="5">
    <source>
        <dbReference type="Pfam" id="PF00551"/>
    </source>
</evidence>
<keyword evidence="4" id="KW-0648">Protein biosynthesis</keyword>
<keyword evidence="3" id="KW-0808">Transferase</keyword>
<dbReference type="EMBL" id="CAEZTB010000020">
    <property type="protein sequence ID" value="CAB4551685.1"/>
    <property type="molecule type" value="Genomic_DNA"/>
</dbReference>
<feature type="domain" description="Formyl transferase N-terminal" evidence="5">
    <location>
        <begin position="6"/>
        <end position="182"/>
    </location>
</feature>
<dbReference type="HAMAP" id="MF_00182">
    <property type="entry name" value="Formyl_trans"/>
    <property type="match status" value="1"/>
</dbReference>
<dbReference type="InterPro" id="IPR044135">
    <property type="entry name" value="Met-tRNA-FMT_C"/>
</dbReference>
<dbReference type="InterPro" id="IPR002376">
    <property type="entry name" value="Formyl_transf_N"/>
</dbReference>
<dbReference type="GO" id="GO:0004479">
    <property type="term" value="F:methionyl-tRNA formyltransferase activity"/>
    <property type="evidence" value="ECO:0007669"/>
    <property type="project" value="UniProtKB-EC"/>
</dbReference>
<feature type="domain" description="Formyl transferase C-terminal" evidence="6">
    <location>
        <begin position="210"/>
        <end position="301"/>
    </location>
</feature>